<protein>
    <submittedName>
        <fullName evidence="1">Uncharacterized protein</fullName>
    </submittedName>
</protein>
<dbReference type="AlphaFoldDB" id="A0A1J1LGG1"/>
<sequence length="85" mass="9847">MLTSLARRTLGYKIFNLGAEQLMAYRQSNFLCSELVLMTLIMITFSNHAALTLKNHETKATRSENKESARLVYDYDITIQRRIFA</sequence>
<evidence type="ECO:0000313" key="1">
    <source>
        <dbReference type="EMBL" id="CUR31560.1"/>
    </source>
</evidence>
<organism evidence="1 2">
    <name type="scientific">Planktothrix tepida PCC 9214</name>
    <dbReference type="NCBI Taxonomy" id="671072"/>
    <lineage>
        <taxon>Bacteria</taxon>
        <taxon>Bacillati</taxon>
        <taxon>Cyanobacteriota</taxon>
        <taxon>Cyanophyceae</taxon>
        <taxon>Oscillatoriophycideae</taxon>
        <taxon>Oscillatoriales</taxon>
        <taxon>Microcoleaceae</taxon>
        <taxon>Planktothrix</taxon>
    </lineage>
</organism>
<name>A0A1J1LGG1_9CYAN</name>
<gene>
    <name evidence="1" type="ORF">PL9214291151</name>
</gene>
<reference evidence="2" key="1">
    <citation type="submission" date="2015-10" db="EMBL/GenBank/DDBJ databases">
        <authorList>
            <person name="Regsiter A."/>
            <person name="william w."/>
        </authorList>
    </citation>
    <scope>NUCLEOTIDE SEQUENCE [LARGE SCALE GENOMIC DNA]</scope>
</reference>
<evidence type="ECO:0000313" key="2">
    <source>
        <dbReference type="Proteomes" id="UP000184315"/>
    </source>
</evidence>
<dbReference type="EMBL" id="CZDF01000132">
    <property type="protein sequence ID" value="CUR31560.1"/>
    <property type="molecule type" value="Genomic_DNA"/>
</dbReference>
<proteinExistence type="predicted"/>
<dbReference type="Proteomes" id="UP000184315">
    <property type="component" value="Unassembled WGS sequence"/>
</dbReference>
<accession>A0A1J1LGG1</accession>
<keyword evidence="2" id="KW-1185">Reference proteome</keyword>